<dbReference type="Proteomes" id="UP000515211">
    <property type="component" value="Chromosome 3"/>
</dbReference>
<name>A0A6P4CJE0_ARADU</name>
<proteinExistence type="predicted"/>
<dbReference type="AlphaFoldDB" id="A0A6P4CJE0"/>
<sequence length="221" mass="25735">MRLALKFKNKLQFIDGTLTKPEETDPNFLAWEKCNTYVVAWLNLSLSSEISQSVIWNENAYDIWNDLKHIYHQGDIFRIVDLEEEMYTSKQGELSITAYFTKLRIIWEELETFLPIPSYVCGVECTCDLGVMRKYRKQRQLVRLLRGLNEEYGTVKSQIILMAPLPDVNAVFGMLTQQQRQFYSLDNGEPRALISSSDLIENEKHFQHQNANGYRGRGHSS</sequence>
<dbReference type="KEGG" id="adu:107477083"/>
<protein>
    <submittedName>
        <fullName evidence="2">Uncharacterized protein LOC107477083</fullName>
    </submittedName>
</protein>
<dbReference type="Pfam" id="PF14223">
    <property type="entry name" value="Retrotran_gag_2"/>
    <property type="match status" value="1"/>
</dbReference>
<organism evidence="1 2">
    <name type="scientific">Arachis duranensis</name>
    <name type="common">Wild peanut</name>
    <dbReference type="NCBI Taxonomy" id="130453"/>
    <lineage>
        <taxon>Eukaryota</taxon>
        <taxon>Viridiplantae</taxon>
        <taxon>Streptophyta</taxon>
        <taxon>Embryophyta</taxon>
        <taxon>Tracheophyta</taxon>
        <taxon>Spermatophyta</taxon>
        <taxon>Magnoliopsida</taxon>
        <taxon>eudicotyledons</taxon>
        <taxon>Gunneridae</taxon>
        <taxon>Pentapetalae</taxon>
        <taxon>rosids</taxon>
        <taxon>fabids</taxon>
        <taxon>Fabales</taxon>
        <taxon>Fabaceae</taxon>
        <taxon>Papilionoideae</taxon>
        <taxon>50 kb inversion clade</taxon>
        <taxon>dalbergioids sensu lato</taxon>
        <taxon>Dalbergieae</taxon>
        <taxon>Pterocarpus clade</taxon>
        <taxon>Arachis</taxon>
    </lineage>
</organism>
<reference evidence="2" key="2">
    <citation type="submission" date="2025-08" db="UniProtKB">
        <authorList>
            <consortium name="RefSeq"/>
        </authorList>
    </citation>
    <scope>IDENTIFICATION</scope>
    <source>
        <tissue evidence="2">Whole plant</tissue>
    </source>
</reference>
<accession>A0A6P4CJE0</accession>
<keyword evidence="1" id="KW-1185">Reference proteome</keyword>
<evidence type="ECO:0000313" key="2">
    <source>
        <dbReference type="RefSeq" id="XP_015952533.1"/>
    </source>
</evidence>
<dbReference type="PANTHER" id="PTHR37610">
    <property type="entry name" value="CCHC-TYPE DOMAIN-CONTAINING PROTEIN"/>
    <property type="match status" value="1"/>
</dbReference>
<reference evidence="1" key="1">
    <citation type="journal article" date="2016" name="Nat. Genet.">
        <title>The genome sequences of Arachis duranensis and Arachis ipaensis, the diploid ancestors of cultivated peanut.</title>
        <authorList>
            <person name="Bertioli D.J."/>
            <person name="Cannon S.B."/>
            <person name="Froenicke L."/>
            <person name="Huang G."/>
            <person name="Farmer A.D."/>
            <person name="Cannon E.K."/>
            <person name="Liu X."/>
            <person name="Gao D."/>
            <person name="Clevenger J."/>
            <person name="Dash S."/>
            <person name="Ren L."/>
            <person name="Moretzsohn M.C."/>
            <person name="Shirasawa K."/>
            <person name="Huang W."/>
            <person name="Vidigal B."/>
            <person name="Abernathy B."/>
            <person name="Chu Y."/>
            <person name="Niederhuth C.E."/>
            <person name="Umale P."/>
            <person name="Araujo A.C."/>
            <person name="Kozik A."/>
            <person name="Kim K.D."/>
            <person name="Burow M.D."/>
            <person name="Varshney R.K."/>
            <person name="Wang X."/>
            <person name="Zhang X."/>
            <person name="Barkley N."/>
            <person name="Guimaraes P.M."/>
            <person name="Isobe S."/>
            <person name="Guo B."/>
            <person name="Liao B."/>
            <person name="Stalker H.T."/>
            <person name="Schmitz R.J."/>
            <person name="Scheffler B.E."/>
            <person name="Leal-Bertioli S.C."/>
            <person name="Xun X."/>
            <person name="Jackson S.A."/>
            <person name="Michelmore R."/>
            <person name="Ozias-Akins P."/>
        </authorList>
    </citation>
    <scope>NUCLEOTIDE SEQUENCE [LARGE SCALE GENOMIC DNA]</scope>
    <source>
        <strain evidence="1">cv. V14167</strain>
    </source>
</reference>
<dbReference type="PANTHER" id="PTHR37610:SF55">
    <property type="entry name" value="RETROTRANSPOSON COPIA-LIKE N-TERMINAL DOMAIN-CONTAINING PROTEIN"/>
    <property type="match status" value="1"/>
</dbReference>
<evidence type="ECO:0000313" key="1">
    <source>
        <dbReference type="Proteomes" id="UP000515211"/>
    </source>
</evidence>
<dbReference type="RefSeq" id="XP_015952533.1">
    <property type="nucleotide sequence ID" value="XM_016097047.1"/>
</dbReference>
<gene>
    <name evidence="2" type="primary">LOC107477083</name>
</gene>
<dbReference type="OrthoDB" id="5544992at2759"/>
<dbReference type="GeneID" id="107477083"/>